<sequence>MVGVSSVPWMLKMAWVESQNVTAVPRKFQSTRSVDSMGTSPTKQAKQARTSPNPLGFPSGVAKLYGPESGLSSGPACAFLDRAAWECPPSWGYVTNTHAKKSVSYSGLGV</sequence>
<keyword evidence="3" id="KW-1185">Reference proteome</keyword>
<feature type="region of interest" description="Disordered" evidence="1">
    <location>
        <begin position="29"/>
        <end position="56"/>
    </location>
</feature>
<evidence type="ECO:0000256" key="1">
    <source>
        <dbReference type="SAM" id="MobiDB-lite"/>
    </source>
</evidence>
<organism evidence="2 3">
    <name type="scientific">Punica granatum</name>
    <name type="common">Pomegranate</name>
    <dbReference type="NCBI Taxonomy" id="22663"/>
    <lineage>
        <taxon>Eukaryota</taxon>
        <taxon>Viridiplantae</taxon>
        <taxon>Streptophyta</taxon>
        <taxon>Embryophyta</taxon>
        <taxon>Tracheophyta</taxon>
        <taxon>Spermatophyta</taxon>
        <taxon>Magnoliopsida</taxon>
        <taxon>eudicotyledons</taxon>
        <taxon>Gunneridae</taxon>
        <taxon>Pentapetalae</taxon>
        <taxon>rosids</taxon>
        <taxon>malvids</taxon>
        <taxon>Myrtales</taxon>
        <taxon>Lythraceae</taxon>
        <taxon>Punica</taxon>
    </lineage>
</organism>
<reference evidence="2 3" key="1">
    <citation type="submission" date="2017-11" db="EMBL/GenBank/DDBJ databases">
        <title>De-novo sequencing of pomegranate (Punica granatum L.) genome.</title>
        <authorList>
            <person name="Akparov Z."/>
            <person name="Amiraslanov A."/>
            <person name="Hajiyeva S."/>
            <person name="Abbasov M."/>
            <person name="Kaur K."/>
            <person name="Hamwieh A."/>
            <person name="Solovyev V."/>
            <person name="Salamov A."/>
            <person name="Braich B."/>
            <person name="Kosarev P."/>
            <person name="Mahmoud A."/>
            <person name="Hajiyev E."/>
            <person name="Babayeva S."/>
            <person name="Izzatullayeva V."/>
            <person name="Mammadov A."/>
            <person name="Mammadov A."/>
            <person name="Sharifova S."/>
            <person name="Ojaghi J."/>
            <person name="Eynullazada K."/>
            <person name="Bayramov B."/>
            <person name="Abdulazimova A."/>
            <person name="Shahmuradov I."/>
        </authorList>
    </citation>
    <scope>NUCLEOTIDE SEQUENCE [LARGE SCALE GENOMIC DNA]</scope>
    <source>
        <strain evidence="3">cv. AG2017</strain>
        <tissue evidence="2">Leaf</tissue>
    </source>
</reference>
<name>A0A2I0LAM1_PUNGR</name>
<proteinExistence type="predicted"/>
<dbReference type="AlphaFoldDB" id="A0A2I0LAM1"/>
<dbReference type="EMBL" id="PGOL01000076">
    <property type="protein sequence ID" value="PKI77732.1"/>
    <property type="molecule type" value="Genomic_DNA"/>
</dbReference>
<accession>A0A2I0LAM1</accession>
<gene>
    <name evidence="2" type="ORF">CRG98_001856</name>
</gene>
<feature type="compositionally biased region" description="Polar residues" evidence="1">
    <location>
        <begin position="29"/>
        <end position="53"/>
    </location>
</feature>
<dbReference type="Proteomes" id="UP000233551">
    <property type="component" value="Unassembled WGS sequence"/>
</dbReference>
<comment type="caution">
    <text evidence="2">The sequence shown here is derived from an EMBL/GenBank/DDBJ whole genome shotgun (WGS) entry which is preliminary data.</text>
</comment>
<evidence type="ECO:0000313" key="2">
    <source>
        <dbReference type="EMBL" id="PKI77732.1"/>
    </source>
</evidence>
<protein>
    <submittedName>
        <fullName evidence="2">Uncharacterized protein</fullName>
    </submittedName>
</protein>
<evidence type="ECO:0000313" key="3">
    <source>
        <dbReference type="Proteomes" id="UP000233551"/>
    </source>
</evidence>